<name>A0A1V0GNU4_9RHOB</name>
<evidence type="ECO:0000313" key="5">
    <source>
        <dbReference type="EMBL" id="QEU09224.1"/>
    </source>
</evidence>
<evidence type="ECO:0000313" key="4">
    <source>
        <dbReference type="EMBL" id="AYF01391.1"/>
    </source>
</evidence>
<reference evidence="3" key="2">
    <citation type="submission" date="2017-12" db="EMBL/GenBank/DDBJ databases">
        <title>FDA dAtabase for Regulatory Grade micrObial Sequences (FDA-ARGOS): Supporting development and validation of Infectious Disease Dx tests.</title>
        <authorList>
            <person name="Campos J."/>
            <person name="Goldberg B."/>
            <person name="Tallon L."/>
            <person name="Sadzewicz L."/>
            <person name="Sengamalay N."/>
            <person name="Ott S."/>
            <person name="Godinez A."/>
            <person name="Nagaraj S."/>
            <person name="Vyas G."/>
            <person name="Aluvathingal J."/>
            <person name="Nadendla S."/>
            <person name="Geyer C."/>
            <person name="Nandy P."/>
            <person name="Hobson J."/>
            <person name="Sichtig H."/>
        </authorList>
    </citation>
    <scope>NUCLEOTIDE SEQUENCE</scope>
    <source>
        <strain evidence="3">FDAARGOS_252</strain>
    </source>
</reference>
<dbReference type="Proteomes" id="UP000191257">
    <property type="component" value="Chromosome"/>
</dbReference>
<dbReference type="HAMAP" id="MF_00048">
    <property type="entry name" value="UPF0102"/>
    <property type="match status" value="1"/>
</dbReference>
<dbReference type="EMBL" id="CP020442">
    <property type="protein sequence ID" value="ARC35505.1"/>
    <property type="molecule type" value="Genomic_DNA"/>
</dbReference>
<dbReference type="GO" id="GO:0003676">
    <property type="term" value="F:nucleic acid binding"/>
    <property type="evidence" value="ECO:0007669"/>
    <property type="project" value="InterPro"/>
</dbReference>
<evidence type="ECO:0000256" key="2">
    <source>
        <dbReference type="HAMAP-Rule" id="MF_00048"/>
    </source>
</evidence>
<dbReference type="AlphaFoldDB" id="A0A1V0GNU4"/>
<gene>
    <name evidence="3" type="ORF">A6J80_03125</name>
    <name evidence="5" type="ORF">FOB51_15115</name>
    <name evidence="4" type="ORF">PY32053_01765</name>
</gene>
<evidence type="ECO:0000313" key="6">
    <source>
        <dbReference type="Proteomes" id="UP000191257"/>
    </source>
</evidence>
<dbReference type="OrthoDB" id="9812968at2"/>
<dbReference type="Proteomes" id="UP000272010">
    <property type="component" value="Chromosome"/>
</dbReference>
<evidence type="ECO:0000313" key="8">
    <source>
        <dbReference type="Proteomes" id="UP000324507"/>
    </source>
</evidence>
<dbReference type="Pfam" id="PF02021">
    <property type="entry name" value="UPF0102"/>
    <property type="match status" value="1"/>
</dbReference>
<dbReference type="InterPro" id="IPR003509">
    <property type="entry name" value="UPF0102_YraN-like"/>
</dbReference>
<keyword evidence="6" id="KW-1185">Reference proteome</keyword>
<dbReference type="Gene3D" id="3.40.1350.10">
    <property type="match status" value="1"/>
</dbReference>
<dbReference type="PANTHER" id="PTHR34039:SF1">
    <property type="entry name" value="UPF0102 PROTEIN YRAN"/>
    <property type="match status" value="1"/>
</dbReference>
<reference evidence="5 8" key="5">
    <citation type="submission" date="2019-09" db="EMBL/GenBank/DDBJ databases">
        <title>FDA dAtabase for Regulatory Grade micrObial Sequences (FDA-ARGOS): Supporting development and validation of Infectious Disease Dx tests.</title>
        <authorList>
            <person name="Sciortino C."/>
            <person name="Tallon L."/>
            <person name="Sadzewicz L."/>
            <person name="Vavikolanu K."/>
            <person name="Mehta A."/>
            <person name="Aluvathingal J."/>
            <person name="Nadendla S."/>
            <person name="Nandy P."/>
            <person name="Geyer C."/>
            <person name="Yan Y."/>
            <person name="Sichtig H."/>
        </authorList>
    </citation>
    <scope>NUCLEOTIDE SEQUENCE [LARGE SCALE GENOMIC DNA]</scope>
    <source>
        <strain evidence="5 8">FDAARGOS_643</strain>
    </source>
</reference>
<dbReference type="Proteomes" id="UP000324507">
    <property type="component" value="Chromosome"/>
</dbReference>
<reference evidence="4" key="3">
    <citation type="journal article" date="2018" name="Front. Microbiol.">
        <title>Genome Structure of the Opportunistic Pathogen Paracoccus yeei (Alphaproteobacteria) and Identification of Putative Virulence Factors.</title>
        <authorList>
            <person name="Lasek R."/>
            <person name="Szuplewska M."/>
            <person name="Mitura M."/>
            <person name="Decewicz P."/>
            <person name="Chmielowska C."/>
            <person name="Pawlot A."/>
            <person name="Sentkowska D."/>
            <person name="Czarnecki J."/>
            <person name="Bartosik D."/>
        </authorList>
    </citation>
    <scope>NUCLEOTIDE SEQUENCE</scope>
    <source>
        <strain evidence="4">CCUG 32053</strain>
    </source>
</reference>
<dbReference type="STRING" id="147645.A6J80_03125"/>
<dbReference type="eggNOG" id="COG0792">
    <property type="taxonomic scope" value="Bacteria"/>
</dbReference>
<dbReference type="EMBL" id="CP044081">
    <property type="protein sequence ID" value="QEU09224.1"/>
    <property type="molecule type" value="Genomic_DNA"/>
</dbReference>
<sequence>MIAADSRVDAGQRERGRIAHSAGLMGEDSVSRSYLERGYTLLASRWRTRSGEIDLIMRRGDEYVFVEVKKAARHGYAAERISRRQMDRICNAALEFCAEMAQGLMTLMRFDAALVDQFGRVEVIENAFGAA</sequence>
<reference evidence="6" key="1">
    <citation type="submission" date="2017-03" db="EMBL/GenBank/DDBJ databases">
        <title>FDA dAtabase for Regulatory Grade micrObial Sequences (FDA-ARGOS): Supporting development and validation of Infectious Disease Dx tests.</title>
        <authorList>
            <person name="Minogue T."/>
            <person name="Wolcott M."/>
            <person name="Wasieloski L."/>
            <person name="Aguilar W."/>
            <person name="Moore D."/>
            <person name="Tallon L."/>
            <person name="Sadzewicz L."/>
            <person name="Sengamalay N."/>
            <person name="Ott S."/>
            <person name="Godinez A."/>
            <person name="Nagaraj S."/>
            <person name="Nadendla S."/>
            <person name="Geyer C."/>
            <person name="Sichtig H."/>
        </authorList>
    </citation>
    <scope>NUCLEOTIDE SEQUENCE [LARGE SCALE GENOMIC DNA]</scope>
    <source>
        <strain evidence="6">FDAARGOS_252</strain>
    </source>
</reference>
<dbReference type="EMBL" id="CP031078">
    <property type="protein sequence ID" value="AYF01391.1"/>
    <property type="molecule type" value="Genomic_DNA"/>
</dbReference>
<organism evidence="3 6">
    <name type="scientific">Paracoccus yeei</name>
    <dbReference type="NCBI Taxonomy" id="147645"/>
    <lineage>
        <taxon>Bacteria</taxon>
        <taxon>Pseudomonadati</taxon>
        <taxon>Pseudomonadota</taxon>
        <taxon>Alphaproteobacteria</taxon>
        <taxon>Rhodobacterales</taxon>
        <taxon>Paracoccaceae</taxon>
        <taxon>Paracoccus</taxon>
    </lineage>
</organism>
<evidence type="ECO:0000313" key="7">
    <source>
        <dbReference type="Proteomes" id="UP000272010"/>
    </source>
</evidence>
<evidence type="ECO:0000256" key="1">
    <source>
        <dbReference type="ARBA" id="ARBA00006738"/>
    </source>
</evidence>
<protein>
    <recommendedName>
        <fullName evidence="2">UPF0102 protein A6J80_03125</fullName>
    </recommendedName>
</protein>
<dbReference type="SUPFAM" id="SSF52980">
    <property type="entry name" value="Restriction endonuclease-like"/>
    <property type="match status" value="1"/>
</dbReference>
<proteinExistence type="inferred from homology"/>
<reference evidence="7" key="4">
    <citation type="submission" date="2018-07" db="EMBL/GenBank/DDBJ databases">
        <title>Genome Structure of the Opportunistic Pathogen Paracoccus yeei (Alphaproteobacteria) and Identification of Putative Virulence Factors.</title>
        <authorList>
            <person name="Lasek R."/>
            <person name="Szuplewska M."/>
            <person name="Mitura M."/>
            <person name="Decewicz P."/>
            <person name="Chmielowska C."/>
            <person name="Pawlot A."/>
            <person name="Sentkowska D."/>
            <person name="Czarnecki J."/>
            <person name="Bartosik D."/>
        </authorList>
    </citation>
    <scope>NUCLEOTIDE SEQUENCE [LARGE SCALE GENOMIC DNA]</scope>
    <source>
        <strain evidence="7">CCUG 32053</strain>
    </source>
</reference>
<evidence type="ECO:0000313" key="3">
    <source>
        <dbReference type="EMBL" id="ARC35505.1"/>
    </source>
</evidence>
<dbReference type="InterPro" id="IPR011856">
    <property type="entry name" value="tRNA_endonuc-like_dom_sf"/>
</dbReference>
<dbReference type="KEGG" id="pye:A6J80_03125"/>
<comment type="similarity">
    <text evidence="1 2">Belongs to the UPF0102 family.</text>
</comment>
<accession>A0A1V0GNU4</accession>
<dbReference type="RefSeq" id="WP_051577648.1">
    <property type="nucleotide sequence ID" value="NZ_CALTWI010000064.1"/>
</dbReference>
<dbReference type="InterPro" id="IPR011335">
    <property type="entry name" value="Restrct_endonuc-II-like"/>
</dbReference>
<dbReference type="PANTHER" id="PTHR34039">
    <property type="entry name" value="UPF0102 PROTEIN YRAN"/>
    <property type="match status" value="1"/>
</dbReference>